<accession>A0A2V1ANC3</accession>
<feature type="domain" description="NADP-dependent oxidoreductase" evidence="12">
    <location>
        <begin position="24"/>
        <end position="284"/>
    </location>
</feature>
<dbReference type="EC" id="1.1.1.358" evidence="6"/>
<evidence type="ECO:0000256" key="8">
    <source>
        <dbReference type="ARBA" id="ARBA00081322"/>
    </source>
</evidence>
<dbReference type="Gene3D" id="3.20.20.100">
    <property type="entry name" value="NADP-dependent oxidoreductase domain"/>
    <property type="match status" value="1"/>
</dbReference>
<proteinExistence type="inferred from homology"/>
<comment type="similarity">
    <text evidence="1">Belongs to the aldo/keto reductase family.</text>
</comment>
<dbReference type="Proteomes" id="UP000244309">
    <property type="component" value="Unassembled WGS sequence"/>
</dbReference>
<keyword evidence="3" id="KW-0560">Oxidoreductase</keyword>
<dbReference type="InterPro" id="IPR036812">
    <property type="entry name" value="NAD(P)_OxRdtase_dom_sf"/>
</dbReference>
<dbReference type="FunFam" id="3.20.20.100:FF:000002">
    <property type="entry name" value="2,5-diketo-D-gluconic acid reductase A"/>
    <property type="match status" value="1"/>
</dbReference>
<evidence type="ECO:0000256" key="1">
    <source>
        <dbReference type="ARBA" id="ARBA00007905"/>
    </source>
</evidence>
<reference evidence="13 14" key="1">
    <citation type="submission" date="2017-12" db="EMBL/GenBank/DDBJ databases">
        <title>Genome Sequence of a Multidrug-Resistant Candida haemulonii Isolate from a Patient with Chronic Leg Ulcers in Israel.</title>
        <authorList>
            <person name="Chow N.A."/>
            <person name="Gade L."/>
            <person name="Batra D."/>
            <person name="Rowe L.A."/>
            <person name="Ben-Ami R."/>
            <person name="Loparev V.N."/>
            <person name="Litvintseva A.P."/>
        </authorList>
    </citation>
    <scope>NUCLEOTIDE SEQUENCE [LARGE SCALE GENOMIC DNA]</scope>
    <source>
        <strain evidence="13 14">B11899</strain>
    </source>
</reference>
<dbReference type="PANTHER" id="PTHR43827">
    <property type="entry name" value="2,5-DIKETO-D-GLUCONIC ACID REDUCTASE"/>
    <property type="match status" value="1"/>
</dbReference>
<evidence type="ECO:0000313" key="14">
    <source>
        <dbReference type="Proteomes" id="UP000244309"/>
    </source>
</evidence>
<dbReference type="GO" id="GO:0047011">
    <property type="term" value="F:2-dehydropantolactone reductase (A-specific) activity"/>
    <property type="evidence" value="ECO:0007669"/>
    <property type="project" value="UniProtKB-ARBA"/>
</dbReference>
<evidence type="ECO:0000256" key="3">
    <source>
        <dbReference type="ARBA" id="ARBA00023002"/>
    </source>
</evidence>
<evidence type="ECO:0000256" key="9">
    <source>
        <dbReference type="PIRSR" id="PIRSR000097-1"/>
    </source>
</evidence>
<dbReference type="RefSeq" id="XP_025340235.1">
    <property type="nucleotide sequence ID" value="XM_025485304.1"/>
</dbReference>
<evidence type="ECO:0000256" key="6">
    <source>
        <dbReference type="ARBA" id="ARBA00066965"/>
    </source>
</evidence>
<dbReference type="PANTHER" id="PTHR43827:SF3">
    <property type="entry name" value="NADP-DEPENDENT OXIDOREDUCTASE DOMAIN-CONTAINING PROTEIN"/>
    <property type="match status" value="1"/>
</dbReference>
<evidence type="ECO:0000256" key="7">
    <source>
        <dbReference type="ARBA" id="ARBA00079693"/>
    </source>
</evidence>
<evidence type="ECO:0000259" key="12">
    <source>
        <dbReference type="Pfam" id="PF00248"/>
    </source>
</evidence>
<dbReference type="SUPFAM" id="SSF51430">
    <property type="entry name" value="NAD(P)-linked oxidoreductase"/>
    <property type="match status" value="1"/>
</dbReference>
<keyword evidence="14" id="KW-1185">Reference proteome</keyword>
<dbReference type="PIRSF" id="PIRSF000097">
    <property type="entry name" value="AKR"/>
    <property type="match status" value="1"/>
</dbReference>
<dbReference type="InterPro" id="IPR020471">
    <property type="entry name" value="AKR"/>
</dbReference>
<dbReference type="InterPro" id="IPR023210">
    <property type="entry name" value="NADP_OxRdtase_dom"/>
</dbReference>
<evidence type="ECO:0000313" key="13">
    <source>
        <dbReference type="EMBL" id="PVH19295.1"/>
    </source>
</evidence>
<evidence type="ECO:0000256" key="4">
    <source>
        <dbReference type="ARBA" id="ARBA00050878"/>
    </source>
</evidence>
<feature type="site" description="Lowers pKa of active site Tyr" evidence="11">
    <location>
        <position position="83"/>
    </location>
</feature>
<evidence type="ECO:0000256" key="5">
    <source>
        <dbReference type="ARBA" id="ARBA00051098"/>
    </source>
</evidence>
<feature type="active site" description="Proton donor" evidence="9">
    <location>
        <position position="61"/>
    </location>
</feature>
<evidence type="ECO:0000256" key="2">
    <source>
        <dbReference type="ARBA" id="ARBA00022857"/>
    </source>
</evidence>
<dbReference type="Pfam" id="PF00248">
    <property type="entry name" value="Aldo_ket_red"/>
    <property type="match status" value="1"/>
</dbReference>
<dbReference type="PRINTS" id="PR00069">
    <property type="entry name" value="ALDKETRDTASE"/>
</dbReference>
<evidence type="ECO:0000256" key="10">
    <source>
        <dbReference type="PIRSR" id="PIRSR000097-2"/>
    </source>
</evidence>
<dbReference type="PROSITE" id="PS00062">
    <property type="entry name" value="ALDOKETO_REDUCTASE_2"/>
    <property type="match status" value="1"/>
</dbReference>
<dbReference type="STRING" id="45357.A0A2V1ANC3"/>
<keyword evidence="2" id="KW-0521">NADP</keyword>
<dbReference type="EMBL" id="PKFO01000001">
    <property type="protein sequence ID" value="PVH19295.1"/>
    <property type="molecule type" value="Genomic_DNA"/>
</dbReference>
<dbReference type="AlphaFoldDB" id="A0A2V1ANC3"/>
<dbReference type="GeneID" id="37006932"/>
<dbReference type="InterPro" id="IPR044494">
    <property type="entry name" value="AKR3C2/3"/>
</dbReference>
<comment type="caution">
    <text evidence="13">The sequence shown here is derived from an EMBL/GenBank/DDBJ whole genome shotgun (WGS) entry which is preliminary data.</text>
</comment>
<sequence length="303" mass="34261">MAALSGKNFKLADGNSVPAPAYGVGTKWYKHGRDQIDDKVVEALKTAVQKGFVHIDGAEVYNTDKEIGLAIEGHRDNLFLTDKYFVGDSSYSGKSEHGTPYESLKYHLKNELKTDHVDLYLLHSPFVKKEFHGFTLAEAWQSVEKLKDEGLAKSIGVSNFAVEDLEEILKVAKHKPVVNQIEFNAYLQNQTPGIVEFAQKHDILIAAYSPLGPIVKGEEGEFTELLSKLGEKYSKTPGQVLLRWVVERNILPVTTSSNPDRIRSFVEIFDFSLEKEEVQKLTDIGAKHKPLRQYWRNEYAKYD</sequence>
<evidence type="ECO:0000256" key="11">
    <source>
        <dbReference type="PIRSR" id="PIRSR000097-3"/>
    </source>
</evidence>
<protein>
    <recommendedName>
        <fullName evidence="7">2-dehydropantolactone reductase</fullName>
        <ecNumber evidence="6">1.1.1.358</ecNumber>
    </recommendedName>
    <alternativeName>
        <fullName evidence="7">2-dehydropantolactone reductase</fullName>
    </alternativeName>
    <alternativeName>
        <fullName evidence="8">Ketopantoyl-lactone reductase</fullName>
    </alternativeName>
</protein>
<gene>
    <name evidence="13" type="ORF">CXQ85_001601</name>
</gene>
<dbReference type="InterPro" id="IPR018170">
    <property type="entry name" value="Aldo/ket_reductase_CS"/>
</dbReference>
<dbReference type="VEuPathDB" id="FungiDB:CXQ85_001601"/>
<comment type="catalytic activity">
    <reaction evidence="4">
        <text>(R)-pantolactone + NADP(+) = 2-dehydropantolactone + NADPH + H(+)</text>
        <dbReference type="Rhea" id="RHEA:18981"/>
        <dbReference type="ChEBI" id="CHEBI:15378"/>
        <dbReference type="ChEBI" id="CHEBI:16719"/>
        <dbReference type="ChEBI" id="CHEBI:18395"/>
        <dbReference type="ChEBI" id="CHEBI:57783"/>
        <dbReference type="ChEBI" id="CHEBI:58349"/>
        <dbReference type="EC" id="1.1.1.358"/>
    </reaction>
</comment>
<feature type="binding site" evidence="10">
    <location>
        <position position="123"/>
    </location>
    <ligand>
        <name>substrate</name>
    </ligand>
</feature>
<name>A0A2V1ANC3_9ASCO</name>
<dbReference type="CDD" id="cd19120">
    <property type="entry name" value="AKR_AKR3C2-3"/>
    <property type="match status" value="1"/>
</dbReference>
<dbReference type="OrthoDB" id="416253at2759"/>
<comment type="catalytic activity">
    <reaction evidence="5">
        <text>isatin + NADPH + H(+) = 3-hydroxyindolin-2-one + NADP(+)</text>
        <dbReference type="Rhea" id="RHEA:68608"/>
        <dbReference type="ChEBI" id="CHEBI:15378"/>
        <dbReference type="ChEBI" id="CHEBI:27539"/>
        <dbReference type="ChEBI" id="CHEBI:28536"/>
        <dbReference type="ChEBI" id="CHEBI:57783"/>
        <dbReference type="ChEBI" id="CHEBI:58349"/>
    </reaction>
</comment>
<dbReference type="GO" id="GO:0042180">
    <property type="term" value="P:ketone metabolic process"/>
    <property type="evidence" value="ECO:0007669"/>
    <property type="project" value="UniProtKB-ARBA"/>
</dbReference>
<dbReference type="GO" id="GO:0016652">
    <property type="term" value="F:oxidoreductase activity, acting on NAD(P)H as acceptor"/>
    <property type="evidence" value="ECO:0007669"/>
    <property type="project" value="InterPro"/>
</dbReference>
<organism evidence="13 14">
    <name type="scientific">Candidozyma haemuli</name>
    <dbReference type="NCBI Taxonomy" id="45357"/>
    <lineage>
        <taxon>Eukaryota</taxon>
        <taxon>Fungi</taxon>
        <taxon>Dikarya</taxon>
        <taxon>Ascomycota</taxon>
        <taxon>Saccharomycotina</taxon>
        <taxon>Pichiomycetes</taxon>
        <taxon>Metschnikowiaceae</taxon>
        <taxon>Candidozyma</taxon>
    </lineage>
</organism>